<evidence type="ECO:0000256" key="3">
    <source>
        <dbReference type="ARBA" id="ARBA00022454"/>
    </source>
</evidence>
<dbReference type="Proteomes" id="UP000094020">
    <property type="component" value="Chromosome 1"/>
</dbReference>
<dbReference type="SUPFAM" id="SSF56019">
    <property type="entry name" value="The spindle assembly checkpoint protein mad2"/>
    <property type="match status" value="1"/>
</dbReference>
<keyword evidence="8" id="KW-0469">Meiosis</keyword>
<dbReference type="Pfam" id="PF02301">
    <property type="entry name" value="HORMA"/>
    <property type="match status" value="1"/>
</dbReference>
<dbReference type="GeneID" id="30168965"/>
<dbReference type="CDD" id="cd15489">
    <property type="entry name" value="PHD_SF"/>
    <property type="match status" value="1"/>
</dbReference>
<accession>A0AAJ8KYI3</accession>
<dbReference type="InterPro" id="IPR003511">
    <property type="entry name" value="HORMA_dom"/>
</dbReference>
<evidence type="ECO:0000256" key="2">
    <source>
        <dbReference type="ARBA" id="ARBA00004286"/>
    </source>
</evidence>
<dbReference type="KEGG" id="kpin:30168965"/>
<organism evidence="11 12">
    <name type="scientific">Kwoniella pini CBS 10737</name>
    <dbReference type="NCBI Taxonomy" id="1296096"/>
    <lineage>
        <taxon>Eukaryota</taxon>
        <taxon>Fungi</taxon>
        <taxon>Dikarya</taxon>
        <taxon>Basidiomycota</taxon>
        <taxon>Agaricomycotina</taxon>
        <taxon>Tremellomycetes</taxon>
        <taxon>Tremellales</taxon>
        <taxon>Cryptococcaceae</taxon>
        <taxon>Kwoniella</taxon>
    </lineage>
</organism>
<dbReference type="AlphaFoldDB" id="A0AAJ8KYI3"/>
<dbReference type="Pfam" id="PF20826">
    <property type="entry name" value="PHD_5"/>
    <property type="match status" value="1"/>
</dbReference>
<reference evidence="11" key="2">
    <citation type="submission" date="2024-02" db="EMBL/GenBank/DDBJ databases">
        <title>Comparative genomics of Cryptococcus and Kwoniella reveals pathogenesis evolution and contrasting modes of karyotype evolution via chromosome fusion or intercentromeric recombination.</title>
        <authorList>
            <person name="Coelho M.A."/>
            <person name="David-Palma M."/>
            <person name="Shea T."/>
            <person name="Bowers K."/>
            <person name="McGinley-Smith S."/>
            <person name="Mohammad A.W."/>
            <person name="Gnirke A."/>
            <person name="Yurkov A.M."/>
            <person name="Nowrousian M."/>
            <person name="Sun S."/>
            <person name="Cuomo C.A."/>
            <person name="Heitman J."/>
        </authorList>
    </citation>
    <scope>NUCLEOTIDE SEQUENCE</scope>
    <source>
        <strain evidence="11">CBS 10737</strain>
    </source>
</reference>
<protein>
    <recommendedName>
        <fullName evidence="10">HORMA domain-containing protein</fullName>
    </recommendedName>
</protein>
<evidence type="ECO:0000313" key="11">
    <source>
        <dbReference type="EMBL" id="WWC66824.1"/>
    </source>
</evidence>
<gene>
    <name evidence="11" type="ORF">I206_100731</name>
</gene>
<keyword evidence="5" id="KW-0863">Zinc-finger</keyword>
<feature type="region of interest" description="Disordered" evidence="9">
    <location>
        <begin position="387"/>
        <end position="425"/>
    </location>
</feature>
<dbReference type="Gene3D" id="3.30.900.10">
    <property type="entry name" value="HORMA domain"/>
    <property type="match status" value="1"/>
</dbReference>
<dbReference type="PANTHER" id="PTHR48225">
    <property type="entry name" value="HORMA DOMAIN-CONTAINING PROTEIN 1"/>
    <property type="match status" value="1"/>
</dbReference>
<feature type="region of interest" description="Disordered" evidence="9">
    <location>
        <begin position="1"/>
        <end position="31"/>
    </location>
</feature>
<dbReference type="InterPro" id="IPR001965">
    <property type="entry name" value="Znf_PHD"/>
</dbReference>
<dbReference type="GO" id="GO:0051598">
    <property type="term" value="P:meiotic recombination checkpoint signaling"/>
    <property type="evidence" value="ECO:0007669"/>
    <property type="project" value="TreeGrafter"/>
</dbReference>
<comment type="subcellular location">
    <subcellularLocation>
        <location evidence="2">Chromosome</location>
    </subcellularLocation>
    <subcellularLocation>
        <location evidence="1">Nucleus</location>
    </subcellularLocation>
</comment>
<feature type="compositionally biased region" description="Polar residues" evidence="9">
    <location>
        <begin position="841"/>
        <end position="851"/>
    </location>
</feature>
<keyword evidence="7" id="KW-0539">Nucleus</keyword>
<dbReference type="PANTHER" id="PTHR48225:SF7">
    <property type="entry name" value="MEIOSIS-SPECIFIC PROTEIN HOP1"/>
    <property type="match status" value="1"/>
</dbReference>
<reference evidence="11" key="1">
    <citation type="submission" date="2013-07" db="EMBL/GenBank/DDBJ databases">
        <authorList>
            <consortium name="The Broad Institute Genome Sequencing Platform"/>
            <person name="Cuomo C."/>
            <person name="Litvintseva A."/>
            <person name="Chen Y."/>
            <person name="Heitman J."/>
            <person name="Sun S."/>
            <person name="Springer D."/>
            <person name="Dromer F."/>
            <person name="Young S.K."/>
            <person name="Zeng Q."/>
            <person name="Gargeya S."/>
            <person name="Fitzgerald M."/>
            <person name="Abouelleil A."/>
            <person name="Alvarado L."/>
            <person name="Berlin A.M."/>
            <person name="Chapman S.B."/>
            <person name="Dewar J."/>
            <person name="Goldberg J."/>
            <person name="Griggs A."/>
            <person name="Gujja S."/>
            <person name="Hansen M."/>
            <person name="Howarth C."/>
            <person name="Imamovic A."/>
            <person name="Larimer J."/>
            <person name="McCowan C."/>
            <person name="Murphy C."/>
            <person name="Pearson M."/>
            <person name="Priest M."/>
            <person name="Roberts A."/>
            <person name="Saif S."/>
            <person name="Shea T."/>
            <person name="Sykes S."/>
            <person name="Wortman J."/>
            <person name="Nusbaum C."/>
            <person name="Birren B."/>
        </authorList>
    </citation>
    <scope>NUCLEOTIDE SEQUENCE</scope>
    <source>
        <strain evidence="11">CBS 10737</strain>
    </source>
</reference>
<dbReference type="GO" id="GO:0008270">
    <property type="term" value="F:zinc ion binding"/>
    <property type="evidence" value="ECO:0007669"/>
    <property type="project" value="UniProtKB-KW"/>
</dbReference>
<dbReference type="InterPro" id="IPR051294">
    <property type="entry name" value="HORMA_MeioticProgression"/>
</dbReference>
<evidence type="ECO:0000256" key="7">
    <source>
        <dbReference type="ARBA" id="ARBA00023242"/>
    </source>
</evidence>
<feature type="domain" description="HORMA" evidence="10">
    <location>
        <begin position="45"/>
        <end position="315"/>
    </location>
</feature>
<proteinExistence type="predicted"/>
<dbReference type="InterPro" id="IPR036570">
    <property type="entry name" value="HORMA_dom_sf"/>
</dbReference>
<evidence type="ECO:0000256" key="9">
    <source>
        <dbReference type="SAM" id="MobiDB-lite"/>
    </source>
</evidence>
<dbReference type="GO" id="GO:0005694">
    <property type="term" value="C:chromosome"/>
    <property type="evidence" value="ECO:0007669"/>
    <property type="project" value="UniProtKB-SubCell"/>
</dbReference>
<feature type="region of interest" description="Disordered" evidence="9">
    <location>
        <begin position="559"/>
        <end position="619"/>
    </location>
</feature>
<feature type="compositionally biased region" description="Basic residues" evidence="9">
    <location>
        <begin position="579"/>
        <end position="593"/>
    </location>
</feature>
<feature type="region of interest" description="Disordered" evidence="9">
    <location>
        <begin position="801"/>
        <end position="851"/>
    </location>
</feature>
<feature type="compositionally biased region" description="Basic and acidic residues" evidence="9">
    <location>
        <begin position="594"/>
        <end position="603"/>
    </location>
</feature>
<dbReference type="GO" id="GO:0007130">
    <property type="term" value="P:synaptonemal complex assembly"/>
    <property type="evidence" value="ECO:0007669"/>
    <property type="project" value="TreeGrafter"/>
</dbReference>
<evidence type="ECO:0000256" key="1">
    <source>
        <dbReference type="ARBA" id="ARBA00004123"/>
    </source>
</evidence>
<evidence type="ECO:0000256" key="8">
    <source>
        <dbReference type="ARBA" id="ARBA00023254"/>
    </source>
</evidence>
<keyword evidence="12" id="KW-1185">Reference proteome</keyword>
<dbReference type="InterPro" id="IPR013083">
    <property type="entry name" value="Znf_RING/FYVE/PHD"/>
</dbReference>
<dbReference type="RefSeq" id="XP_070058365.1">
    <property type="nucleotide sequence ID" value="XM_070202264.1"/>
</dbReference>
<keyword evidence="3" id="KW-0158">Chromosome</keyword>
<dbReference type="GO" id="GO:0005634">
    <property type="term" value="C:nucleus"/>
    <property type="evidence" value="ECO:0007669"/>
    <property type="project" value="UniProtKB-SubCell"/>
</dbReference>
<sequence>MGPQRMAFRPPAPVNKPASQKSASQMPAERLETQQKLDLAITTKDDSLKMMKVALQAHIGIICYLRALLPNGDFETHYISNSHPPPNKSVEDLFYLTRKEAEECYQKSIENDKDETQDISGQNSKFFQWRKVRQDGSPQGKALANLIGVGATDAMNKGYLQSLVLAIFLDPNDPNNVVETYTFNFFYNDEGQPFMDLEHSAEVSDKFDHKATGITLRRNSVLGTPMSNLDVRRLIKRQAVDIIKHTETLSDLPKKRYMTVKLFYNDSAPSNYSPPGFEDAIGEEMVIGTHNVNDPPLKIPMREFQTGHHGLTATALTVVDHLPKTLYDDESIDGPEKYARLYGQKAEYEEDARQRNVIWAADLPIHDRAVYDPTAPDVYTATINPHKAVPEDASGGLKQPIGRRGDDGTIVDITPSQVGSGKQRAMRRNACKAAGSRYIPEESIQQSQTLLSRTPLRGRTASLPRAHHGQSLAEDLFIPISQSYSGNDSQAYLGKVPEEEEEDESNTQPLSSQKLARDFHEKIALQKRKSDIEIEPLPRPRKRNIDKIVEASMLQNGYELKARSNGKARSVPKTDKPAKARKTRTPRKPRSKIAKVDTEDNKASKKTKAAPAKKRDKRQQSHSQDIIECFCGLNEEIDAMIQCDGCDMWYHAICLGILDRAFAVNRQVLCIACEMKQDKHTKWNRKQIEVAVKEMGTLALTRKVLQEVKRLGSLGSDDLNALSKSLGCSVSELKRILEGLTGVYADIYPAQQASDNNSEVTEWKWLKTPPAVKAFTRFFQYGGGVEKDIFVIRKWHSSESQTQTQSQSLSQPQSSPEPTSSQPDYVADSQGEDAQGELRSDSSSGQNGFSVFNSTQNSISTQGYTPYCVPTIKSSKAINIIDCTDVWTGNNDIEEGE</sequence>
<feature type="compositionally biased region" description="Low complexity" evidence="9">
    <location>
        <begin position="801"/>
        <end position="823"/>
    </location>
</feature>
<feature type="region of interest" description="Disordered" evidence="9">
    <location>
        <begin position="488"/>
        <end position="515"/>
    </location>
</feature>
<name>A0AAJ8KYI3_9TREE</name>
<dbReference type="Gene3D" id="3.30.40.10">
    <property type="entry name" value="Zinc/RING finger domain, C3HC4 (zinc finger)"/>
    <property type="match status" value="1"/>
</dbReference>
<keyword evidence="6" id="KW-0862">Zinc</keyword>
<evidence type="ECO:0000259" key="10">
    <source>
        <dbReference type="PROSITE" id="PS50815"/>
    </source>
</evidence>
<dbReference type="PROSITE" id="PS50815">
    <property type="entry name" value="HORMA"/>
    <property type="match status" value="1"/>
</dbReference>
<evidence type="ECO:0000313" key="12">
    <source>
        <dbReference type="Proteomes" id="UP000094020"/>
    </source>
</evidence>
<dbReference type="SUPFAM" id="SSF57903">
    <property type="entry name" value="FYVE/PHD zinc finger"/>
    <property type="match status" value="1"/>
</dbReference>
<evidence type="ECO:0000256" key="5">
    <source>
        <dbReference type="ARBA" id="ARBA00022771"/>
    </source>
</evidence>
<feature type="compositionally biased region" description="Basic residues" evidence="9">
    <location>
        <begin position="604"/>
        <end position="617"/>
    </location>
</feature>
<dbReference type="SMART" id="SM00249">
    <property type="entry name" value="PHD"/>
    <property type="match status" value="1"/>
</dbReference>
<evidence type="ECO:0000256" key="4">
    <source>
        <dbReference type="ARBA" id="ARBA00022723"/>
    </source>
</evidence>
<keyword evidence="4" id="KW-0479">Metal-binding</keyword>
<dbReference type="InterPro" id="IPR011011">
    <property type="entry name" value="Znf_FYVE_PHD"/>
</dbReference>
<evidence type="ECO:0000256" key="6">
    <source>
        <dbReference type="ARBA" id="ARBA00022833"/>
    </source>
</evidence>
<dbReference type="EMBL" id="CP144519">
    <property type="protein sequence ID" value="WWC66824.1"/>
    <property type="molecule type" value="Genomic_DNA"/>
</dbReference>